<accession>A0A5S5CY85</accession>
<dbReference type="EMBL" id="VNHX01000030">
    <property type="protein sequence ID" value="TYP88740.1"/>
    <property type="molecule type" value="Genomic_DNA"/>
</dbReference>
<sequence>MATVSAKVYEHHKKADGTYNVKICVYHKGIRKYIDTTHFVVRKQLTKNFKIKDCFIADIVEQQLRKYRNTISDLEEKLDHFSAEALRDFLRDMDEEVDFVKFCDEHIKGLKEVGRIKSAENFNVVRNSLVDYFKTDSFSINQIHYTMLLSYERFLKSERTMTRTNQFGKPVTTTVKGVSNSAVHNYMRDLRTLFNAARNRYNEEDIGIFRIKHYPFKKYKIGSPPPRTKDRNNSLEEVLAIRDCATKSGSRAELAKELYMLSFYLCGTNAVDFYQLGGQNIRNGRLEYNRSKTAESRKDNAFISIKIVDKARPLLEKYIGKLTERYSTIGCLNKALSKGMEQICRQIGLSGVTFYWARHTFANTARNDCRMSKDDVALALNHVDEGNRTTDIYIAKDWKIVDDVQSKVMEKLKEIEAIRVDLGIVGIVIG</sequence>
<comment type="caution">
    <text evidence="5">The sequence shown here is derived from an EMBL/GenBank/DDBJ whole genome shotgun (WGS) entry which is preliminary data.</text>
</comment>
<dbReference type="Proteomes" id="UP000325105">
    <property type="component" value="Unassembled WGS sequence"/>
</dbReference>
<dbReference type="SUPFAM" id="SSF56349">
    <property type="entry name" value="DNA breaking-rejoining enzymes"/>
    <property type="match status" value="1"/>
</dbReference>
<keyword evidence="6" id="KW-1185">Reference proteome</keyword>
<reference evidence="5 6" key="1">
    <citation type="submission" date="2019-07" db="EMBL/GenBank/DDBJ databases">
        <title>Genomic Encyclopedia of Archaeal and Bacterial Type Strains, Phase II (KMG-II): from individual species to whole genera.</title>
        <authorList>
            <person name="Goeker M."/>
        </authorList>
    </citation>
    <scope>NUCLEOTIDE SEQUENCE [LARGE SCALE GENOMIC DNA]</scope>
    <source>
        <strain evidence="5 6">DSM 18850</strain>
    </source>
</reference>
<dbReference type="Pfam" id="PF13102">
    <property type="entry name" value="Phage_int_SAM_5"/>
    <property type="match status" value="1"/>
</dbReference>
<keyword evidence="3" id="KW-0175">Coiled coil</keyword>
<dbReference type="InterPro" id="IPR013762">
    <property type="entry name" value="Integrase-like_cat_sf"/>
</dbReference>
<name>A0A5S5CY85_9SPHI</name>
<dbReference type="GO" id="GO:0003677">
    <property type="term" value="F:DNA binding"/>
    <property type="evidence" value="ECO:0007669"/>
    <property type="project" value="UniProtKB-KW"/>
</dbReference>
<gene>
    <name evidence="5" type="ORF">BC792_13042</name>
</gene>
<evidence type="ECO:0000256" key="2">
    <source>
        <dbReference type="ARBA" id="ARBA00023172"/>
    </source>
</evidence>
<keyword evidence="2" id="KW-0233">DNA recombination</keyword>
<evidence type="ECO:0000256" key="3">
    <source>
        <dbReference type="SAM" id="Coils"/>
    </source>
</evidence>
<feature type="coiled-coil region" evidence="3">
    <location>
        <begin position="57"/>
        <end position="84"/>
    </location>
</feature>
<dbReference type="Gene3D" id="1.10.150.130">
    <property type="match status" value="1"/>
</dbReference>
<evidence type="ECO:0000259" key="4">
    <source>
        <dbReference type="Pfam" id="PF13102"/>
    </source>
</evidence>
<evidence type="ECO:0000256" key="1">
    <source>
        <dbReference type="ARBA" id="ARBA00023125"/>
    </source>
</evidence>
<dbReference type="Gene3D" id="1.10.443.10">
    <property type="entry name" value="Intergrase catalytic core"/>
    <property type="match status" value="1"/>
</dbReference>
<dbReference type="AlphaFoldDB" id="A0A5S5CY85"/>
<dbReference type="GO" id="GO:0015074">
    <property type="term" value="P:DNA integration"/>
    <property type="evidence" value="ECO:0007669"/>
    <property type="project" value="InterPro"/>
</dbReference>
<dbReference type="GO" id="GO:0006310">
    <property type="term" value="P:DNA recombination"/>
    <property type="evidence" value="ECO:0007669"/>
    <property type="project" value="UniProtKB-KW"/>
</dbReference>
<proteinExistence type="predicted"/>
<keyword evidence="1" id="KW-0238">DNA-binding</keyword>
<dbReference type="RefSeq" id="WP_170250068.1">
    <property type="nucleotide sequence ID" value="NZ_VNHX01000030.1"/>
</dbReference>
<evidence type="ECO:0000313" key="6">
    <source>
        <dbReference type="Proteomes" id="UP000325105"/>
    </source>
</evidence>
<evidence type="ECO:0000313" key="5">
    <source>
        <dbReference type="EMBL" id="TYP88740.1"/>
    </source>
</evidence>
<feature type="domain" description="Phage integrase SAM-like" evidence="4">
    <location>
        <begin position="98"/>
        <end position="200"/>
    </location>
</feature>
<organism evidence="5 6">
    <name type="scientific">Sphingobacterium allocomposti</name>
    <dbReference type="NCBI Taxonomy" id="415956"/>
    <lineage>
        <taxon>Bacteria</taxon>
        <taxon>Pseudomonadati</taxon>
        <taxon>Bacteroidota</taxon>
        <taxon>Sphingobacteriia</taxon>
        <taxon>Sphingobacteriales</taxon>
        <taxon>Sphingobacteriaceae</taxon>
        <taxon>Sphingobacterium</taxon>
    </lineage>
</organism>
<dbReference type="InterPro" id="IPR011010">
    <property type="entry name" value="DNA_brk_join_enz"/>
</dbReference>
<protein>
    <submittedName>
        <fullName evidence="5">Integrase-like protein</fullName>
    </submittedName>
</protein>
<dbReference type="InterPro" id="IPR010998">
    <property type="entry name" value="Integrase_recombinase_N"/>
</dbReference>
<dbReference type="InterPro" id="IPR025269">
    <property type="entry name" value="SAM-like_dom"/>
</dbReference>